<feature type="chain" id="PRO_5012154484" evidence="16">
    <location>
        <begin position="31"/>
        <end position="736"/>
    </location>
</feature>
<dbReference type="InterPro" id="IPR037066">
    <property type="entry name" value="Plug_dom_sf"/>
</dbReference>
<evidence type="ECO:0000256" key="8">
    <source>
        <dbReference type="ARBA" id="ARBA00023004"/>
    </source>
</evidence>
<accession>A0A290QBB9</accession>
<evidence type="ECO:0000256" key="9">
    <source>
        <dbReference type="ARBA" id="ARBA00023065"/>
    </source>
</evidence>
<evidence type="ECO:0000256" key="1">
    <source>
        <dbReference type="ARBA" id="ARBA00004571"/>
    </source>
</evidence>
<evidence type="ECO:0000256" key="7">
    <source>
        <dbReference type="ARBA" id="ARBA00022729"/>
    </source>
</evidence>
<proteinExistence type="inferred from homology"/>
<evidence type="ECO:0000259" key="18">
    <source>
        <dbReference type="Pfam" id="PF07715"/>
    </source>
</evidence>
<keyword evidence="11 14" id="KW-0472">Membrane</keyword>
<keyword evidence="5" id="KW-0410">Iron transport</keyword>
<dbReference type="Pfam" id="PF00593">
    <property type="entry name" value="TonB_dep_Rec_b-barrel"/>
    <property type="match status" value="1"/>
</dbReference>
<dbReference type="GO" id="GO:0038023">
    <property type="term" value="F:signaling receptor activity"/>
    <property type="evidence" value="ECO:0007669"/>
    <property type="project" value="InterPro"/>
</dbReference>
<dbReference type="InterPro" id="IPR036942">
    <property type="entry name" value="Beta-barrel_TonB_sf"/>
</dbReference>
<dbReference type="Proteomes" id="UP000217265">
    <property type="component" value="Chromosome"/>
</dbReference>
<dbReference type="SUPFAM" id="SSF56935">
    <property type="entry name" value="Porins"/>
    <property type="match status" value="1"/>
</dbReference>
<sequence length="736" mass="80680">MKTSFGKFSRPARVVAGSVLVALSAVSALTQETPKGPNAPAASSEGEVIALEKLEVSDSQVGSAPMVASTRLALTIRETPQSISTIGRLRMDEESLFNVNDVLKNVTGVHVSFYDTQRPLYFARGFQITDFQVDGIPTYSGSTNQEYDTALYERIDVIRGANGLTSGAGIPSATINLVRKRAGKAFAASARATVGSWDFYRAETDVNVPLSQDGKFRSRFVVAAQDAESFRDRYAEKKLAWMASVEGDVTATTTLGAGYQYQDNDPTAPMWGTLPRFASDGSELNLPVGTNFSTNWTQWDRTSETAFVTLDQKLGENWNLRAAYNRTEGYVFSLRVYATASGAGQFPNPTTGGGLRLLAGLGETEDVRDNLDVYATGKVELFGRQHDVVLGWNMNNLEAESPSFYSITGGTYLWQYVIPDYRTYDGNAPMPTVLKTGGKQVATTDQSGFYASLRYRVMDPLSVIVGARLSSWETRTDVYAPSGARSATGAYEVNDEVTPYLGVVYDINAVWSAYASYTDVFRPQSNKDRNGDLLKPVLGSNVEGGLKAEFFAKRFQVSFGVFETKQDNYAVRDGTLKIPDGTADAYIGVDGTKSSGVEFEMSGYILPEWTANLGYTNVNTRRHPLDLTYANVPEHLIQFSTNYRLPGAWKKLSVGAGANWQGKATGYGINHPLLGTTTAEQASFALINVFANYRFTDHLTATLSVRNATDYQYWATLDYPNYGEPRNVTATLRWSY</sequence>
<dbReference type="Gene3D" id="2.170.130.10">
    <property type="entry name" value="TonB-dependent receptor, plug domain"/>
    <property type="match status" value="1"/>
</dbReference>
<organism evidence="19 20">
    <name type="scientific">Nibricoccus aquaticus</name>
    <dbReference type="NCBI Taxonomy" id="2576891"/>
    <lineage>
        <taxon>Bacteria</taxon>
        <taxon>Pseudomonadati</taxon>
        <taxon>Verrucomicrobiota</taxon>
        <taxon>Opitutia</taxon>
        <taxon>Opitutales</taxon>
        <taxon>Opitutaceae</taxon>
        <taxon>Nibricoccus</taxon>
    </lineage>
</organism>
<evidence type="ECO:0000256" key="3">
    <source>
        <dbReference type="ARBA" id="ARBA00022448"/>
    </source>
</evidence>
<dbReference type="PANTHER" id="PTHR32552">
    <property type="entry name" value="FERRICHROME IRON RECEPTOR-RELATED"/>
    <property type="match status" value="1"/>
</dbReference>
<evidence type="ECO:0000259" key="17">
    <source>
        <dbReference type="Pfam" id="PF00593"/>
    </source>
</evidence>
<protein>
    <submittedName>
        <fullName evidence="19">TonB-dependent siderophore receptor</fullName>
    </submittedName>
</protein>
<dbReference type="NCBIfam" id="TIGR01783">
    <property type="entry name" value="TonB-siderophor"/>
    <property type="match status" value="1"/>
</dbReference>
<keyword evidence="10 15" id="KW-0798">TonB box</keyword>
<evidence type="ECO:0000256" key="5">
    <source>
        <dbReference type="ARBA" id="ARBA00022496"/>
    </source>
</evidence>
<dbReference type="RefSeq" id="WP_096057597.1">
    <property type="nucleotide sequence ID" value="NZ_CP023344.1"/>
</dbReference>
<dbReference type="OrthoDB" id="174652at2"/>
<evidence type="ECO:0000313" key="19">
    <source>
        <dbReference type="EMBL" id="ATC65969.1"/>
    </source>
</evidence>
<dbReference type="Pfam" id="PF07715">
    <property type="entry name" value="Plug"/>
    <property type="match status" value="1"/>
</dbReference>
<dbReference type="GO" id="GO:0009279">
    <property type="term" value="C:cell outer membrane"/>
    <property type="evidence" value="ECO:0007669"/>
    <property type="project" value="UniProtKB-SubCell"/>
</dbReference>
<feature type="domain" description="TonB-dependent receptor-like beta-barrel" evidence="17">
    <location>
        <begin position="248"/>
        <end position="707"/>
    </location>
</feature>
<dbReference type="Gene3D" id="2.40.170.20">
    <property type="entry name" value="TonB-dependent receptor, beta-barrel domain"/>
    <property type="match status" value="1"/>
</dbReference>
<dbReference type="InterPro" id="IPR039426">
    <property type="entry name" value="TonB-dep_rcpt-like"/>
</dbReference>
<evidence type="ECO:0000256" key="11">
    <source>
        <dbReference type="ARBA" id="ARBA00023136"/>
    </source>
</evidence>
<dbReference type="GO" id="GO:0015344">
    <property type="term" value="F:siderophore uptake transmembrane transporter activity"/>
    <property type="evidence" value="ECO:0007669"/>
    <property type="project" value="TreeGrafter"/>
</dbReference>
<name>A0A290QBB9_9BACT</name>
<evidence type="ECO:0000256" key="12">
    <source>
        <dbReference type="ARBA" id="ARBA00023170"/>
    </source>
</evidence>
<evidence type="ECO:0000256" key="2">
    <source>
        <dbReference type="ARBA" id="ARBA00009810"/>
    </source>
</evidence>
<evidence type="ECO:0000256" key="16">
    <source>
        <dbReference type="SAM" id="SignalP"/>
    </source>
</evidence>
<dbReference type="EMBL" id="CP023344">
    <property type="protein sequence ID" value="ATC65969.1"/>
    <property type="molecule type" value="Genomic_DNA"/>
</dbReference>
<dbReference type="GO" id="GO:0015891">
    <property type="term" value="P:siderophore transport"/>
    <property type="evidence" value="ECO:0007669"/>
    <property type="project" value="InterPro"/>
</dbReference>
<keyword evidence="6 14" id="KW-0812">Transmembrane</keyword>
<dbReference type="InterPro" id="IPR010105">
    <property type="entry name" value="TonB_sidphr_rcpt"/>
</dbReference>
<comment type="similarity">
    <text evidence="2 14 15">Belongs to the TonB-dependent receptor family.</text>
</comment>
<evidence type="ECO:0000256" key="10">
    <source>
        <dbReference type="ARBA" id="ARBA00023077"/>
    </source>
</evidence>
<dbReference type="PANTHER" id="PTHR32552:SF74">
    <property type="entry name" value="HYDROXAMATE SIDEROPHORE RECEPTOR FHUE"/>
    <property type="match status" value="1"/>
</dbReference>
<dbReference type="PROSITE" id="PS52016">
    <property type="entry name" value="TONB_DEPENDENT_REC_3"/>
    <property type="match status" value="1"/>
</dbReference>
<keyword evidence="12 19" id="KW-0675">Receptor</keyword>
<evidence type="ECO:0000256" key="15">
    <source>
        <dbReference type="RuleBase" id="RU003357"/>
    </source>
</evidence>
<evidence type="ECO:0000256" key="14">
    <source>
        <dbReference type="PROSITE-ProRule" id="PRU01360"/>
    </source>
</evidence>
<keyword evidence="7 16" id="KW-0732">Signal</keyword>
<evidence type="ECO:0000256" key="4">
    <source>
        <dbReference type="ARBA" id="ARBA00022452"/>
    </source>
</evidence>
<reference evidence="19 20" key="1">
    <citation type="submission" date="2017-09" db="EMBL/GenBank/DDBJ databases">
        <title>Complete genome sequence of Verrucomicrobial strain HZ-65, isolated from freshwater.</title>
        <authorList>
            <person name="Choi A."/>
        </authorList>
    </citation>
    <scope>NUCLEOTIDE SEQUENCE [LARGE SCALE GENOMIC DNA]</scope>
    <source>
        <strain evidence="19 20">HZ-65</strain>
    </source>
</reference>
<feature type="signal peptide" evidence="16">
    <location>
        <begin position="1"/>
        <end position="30"/>
    </location>
</feature>
<keyword evidence="13 14" id="KW-0998">Cell outer membrane</keyword>
<dbReference type="InterPro" id="IPR000531">
    <property type="entry name" value="Beta-barrel_TonB"/>
</dbReference>
<gene>
    <name evidence="19" type="ORF">CMV30_03505</name>
</gene>
<keyword evidence="4 14" id="KW-1134">Transmembrane beta strand</keyword>
<keyword evidence="9" id="KW-0406">Ion transport</keyword>
<evidence type="ECO:0000313" key="20">
    <source>
        <dbReference type="Proteomes" id="UP000217265"/>
    </source>
</evidence>
<evidence type="ECO:0000256" key="13">
    <source>
        <dbReference type="ARBA" id="ARBA00023237"/>
    </source>
</evidence>
<keyword evidence="20" id="KW-1185">Reference proteome</keyword>
<keyword evidence="3 14" id="KW-0813">Transport</keyword>
<comment type="subcellular location">
    <subcellularLocation>
        <location evidence="1 14">Cell outer membrane</location>
        <topology evidence="1 14">Multi-pass membrane protein</topology>
    </subcellularLocation>
</comment>
<keyword evidence="8" id="KW-0408">Iron</keyword>
<dbReference type="AlphaFoldDB" id="A0A290QBB9"/>
<dbReference type="InterPro" id="IPR012910">
    <property type="entry name" value="Plug_dom"/>
</dbReference>
<dbReference type="CDD" id="cd01347">
    <property type="entry name" value="ligand_gated_channel"/>
    <property type="match status" value="1"/>
</dbReference>
<feature type="domain" description="TonB-dependent receptor plug" evidence="18">
    <location>
        <begin position="76"/>
        <end position="171"/>
    </location>
</feature>
<dbReference type="FunFam" id="2.170.130.10:FF:000010">
    <property type="entry name" value="Ferripyoverdine receptor"/>
    <property type="match status" value="1"/>
</dbReference>
<dbReference type="KEGG" id="vbh:CMV30_03505"/>
<evidence type="ECO:0000256" key="6">
    <source>
        <dbReference type="ARBA" id="ARBA00022692"/>
    </source>
</evidence>